<keyword evidence="4" id="KW-0677">Repeat</keyword>
<sequence>MCYGRNAQATLAIGSWHKVLLPLILLWATKAVVVVNALPLNGCEDQYYCGNITIPYPFGTREGCYMNENFLITCNRTYNPPLAFMGKTNINVTEIWLSGELRVTAYVAEDCYNQTGWTTSYHDPWLRLSNFPISNTRNRFTVIGCDTVAMINGSSGTNYATGCISLCADKKDVVEGSCFGIGCCQTAIPKGVMDFNIRVISFYNHTTVWDFNPCSYAFVVEEGAYNFSKQDLRDFRNRTIETPVVLNWAIGDQNCSEAKKDPQNYACTSKDNRTVCLDSDNGKGYYCSCSKGFEGNPYLPDGCQDIDECQNATLSLCAQKCTNYNGTYECSCEPGYEGDAKSDGTGCRRKPSTLIVRVALGEKH</sequence>
<evidence type="ECO:0000256" key="1">
    <source>
        <dbReference type="ARBA" id="ARBA00004167"/>
    </source>
</evidence>
<dbReference type="GO" id="GO:0005509">
    <property type="term" value="F:calcium ion binding"/>
    <property type="evidence" value="ECO:0007669"/>
    <property type="project" value="InterPro"/>
</dbReference>
<feature type="signal peptide" evidence="7">
    <location>
        <begin position="1"/>
        <end position="31"/>
    </location>
</feature>
<dbReference type="PROSITE" id="PS00010">
    <property type="entry name" value="ASX_HYDROXYL"/>
    <property type="match status" value="1"/>
</dbReference>
<keyword evidence="3 7" id="KW-0732">Signal</keyword>
<dbReference type="GO" id="GO:0016020">
    <property type="term" value="C:membrane"/>
    <property type="evidence" value="ECO:0007669"/>
    <property type="project" value="UniProtKB-SubCell"/>
</dbReference>
<organism evidence="9">
    <name type="scientific">Fagus sylvatica</name>
    <name type="common">Beechnut</name>
    <dbReference type="NCBI Taxonomy" id="28930"/>
    <lineage>
        <taxon>Eukaryota</taxon>
        <taxon>Viridiplantae</taxon>
        <taxon>Streptophyta</taxon>
        <taxon>Embryophyta</taxon>
        <taxon>Tracheophyta</taxon>
        <taxon>Spermatophyta</taxon>
        <taxon>Magnoliopsida</taxon>
        <taxon>eudicotyledons</taxon>
        <taxon>Gunneridae</taxon>
        <taxon>Pentapetalae</taxon>
        <taxon>rosids</taxon>
        <taxon>fabids</taxon>
        <taxon>Fagales</taxon>
        <taxon>Fagaceae</taxon>
        <taxon>Fagus</taxon>
    </lineage>
</organism>
<dbReference type="SMART" id="SM00179">
    <property type="entry name" value="EGF_CA"/>
    <property type="match status" value="1"/>
</dbReference>
<dbReference type="GO" id="GO:0030247">
    <property type="term" value="F:polysaccharide binding"/>
    <property type="evidence" value="ECO:0007669"/>
    <property type="project" value="InterPro"/>
</dbReference>
<evidence type="ECO:0000313" key="9">
    <source>
        <dbReference type="EMBL" id="SPD31312.1"/>
    </source>
</evidence>
<dbReference type="PROSITE" id="PS50026">
    <property type="entry name" value="EGF_3"/>
    <property type="match status" value="1"/>
</dbReference>
<evidence type="ECO:0000256" key="6">
    <source>
        <dbReference type="PROSITE-ProRule" id="PRU00076"/>
    </source>
</evidence>
<dbReference type="Pfam" id="PF13947">
    <property type="entry name" value="GUB_WAK_bind"/>
    <property type="match status" value="1"/>
</dbReference>
<keyword evidence="2 6" id="KW-0245">EGF-like domain</keyword>
<dbReference type="EMBL" id="OIVN01006355">
    <property type="protein sequence ID" value="SPD31312.1"/>
    <property type="molecule type" value="Genomic_DNA"/>
</dbReference>
<keyword evidence="5" id="KW-1015">Disulfide bond</keyword>
<name>A0A2N9J2A7_FAGSY</name>
<comment type="subcellular location">
    <subcellularLocation>
        <location evidence="1">Membrane</location>
        <topology evidence="1">Single-pass membrane protein</topology>
    </subcellularLocation>
</comment>
<dbReference type="FunFam" id="2.10.25.10:FF:000038">
    <property type="entry name" value="Fibrillin 2"/>
    <property type="match status" value="1"/>
</dbReference>
<dbReference type="InterPro" id="IPR000152">
    <property type="entry name" value="EGF-type_Asp/Asn_hydroxyl_site"/>
</dbReference>
<evidence type="ECO:0000259" key="8">
    <source>
        <dbReference type="PROSITE" id="PS50026"/>
    </source>
</evidence>
<dbReference type="InterPro" id="IPR001881">
    <property type="entry name" value="EGF-like_Ca-bd_dom"/>
</dbReference>
<gene>
    <name evidence="9" type="ORF">FSB_LOCUS59194</name>
</gene>
<dbReference type="PANTHER" id="PTHR33491">
    <property type="entry name" value="OSJNBA0016N04.9 PROTEIN"/>
    <property type="match status" value="1"/>
</dbReference>
<proteinExistence type="predicted"/>
<comment type="caution">
    <text evidence="6">Lacks conserved residue(s) required for the propagation of feature annotation.</text>
</comment>
<evidence type="ECO:0000256" key="4">
    <source>
        <dbReference type="ARBA" id="ARBA00022737"/>
    </source>
</evidence>
<evidence type="ECO:0000256" key="2">
    <source>
        <dbReference type="ARBA" id="ARBA00022536"/>
    </source>
</evidence>
<dbReference type="Pfam" id="PF07645">
    <property type="entry name" value="EGF_CA"/>
    <property type="match status" value="1"/>
</dbReference>
<evidence type="ECO:0000256" key="7">
    <source>
        <dbReference type="SAM" id="SignalP"/>
    </source>
</evidence>
<protein>
    <recommendedName>
        <fullName evidence="8">EGF-like domain-containing protein</fullName>
    </recommendedName>
</protein>
<evidence type="ECO:0000256" key="5">
    <source>
        <dbReference type="ARBA" id="ARBA00023157"/>
    </source>
</evidence>
<evidence type="ECO:0000256" key="3">
    <source>
        <dbReference type="ARBA" id="ARBA00022729"/>
    </source>
</evidence>
<reference evidence="9" key="1">
    <citation type="submission" date="2018-02" db="EMBL/GenBank/DDBJ databases">
        <authorList>
            <person name="Cohen D.B."/>
            <person name="Kent A.D."/>
        </authorList>
    </citation>
    <scope>NUCLEOTIDE SEQUENCE</scope>
</reference>
<accession>A0A2N9J2A7</accession>
<dbReference type="AlphaFoldDB" id="A0A2N9J2A7"/>
<dbReference type="PROSITE" id="PS01187">
    <property type="entry name" value="EGF_CA"/>
    <property type="match status" value="1"/>
</dbReference>
<feature type="chain" id="PRO_5014608276" description="EGF-like domain-containing protein" evidence="7">
    <location>
        <begin position="32"/>
        <end position="364"/>
    </location>
</feature>
<dbReference type="Gene3D" id="2.10.25.10">
    <property type="entry name" value="Laminin"/>
    <property type="match status" value="1"/>
</dbReference>
<dbReference type="InterPro" id="IPR018097">
    <property type="entry name" value="EGF_Ca-bd_CS"/>
</dbReference>
<dbReference type="InterPro" id="IPR025287">
    <property type="entry name" value="WAK_GUB"/>
</dbReference>
<dbReference type="SMART" id="SM00181">
    <property type="entry name" value="EGF"/>
    <property type="match status" value="2"/>
</dbReference>
<dbReference type="SUPFAM" id="SSF57196">
    <property type="entry name" value="EGF/Laminin"/>
    <property type="match status" value="1"/>
</dbReference>
<dbReference type="CDD" id="cd00054">
    <property type="entry name" value="EGF_CA"/>
    <property type="match status" value="1"/>
</dbReference>
<feature type="domain" description="EGF-like" evidence="8">
    <location>
        <begin position="305"/>
        <end position="342"/>
    </location>
</feature>
<dbReference type="InterPro" id="IPR049883">
    <property type="entry name" value="NOTCH1_EGF-like"/>
</dbReference>
<dbReference type="InterPro" id="IPR000742">
    <property type="entry name" value="EGF"/>
</dbReference>